<comment type="caution">
    <text evidence="1">The sequence shown here is derived from an EMBL/GenBank/DDBJ whole genome shotgun (WGS) entry which is preliminary data.</text>
</comment>
<dbReference type="Proteomes" id="UP000193642">
    <property type="component" value="Unassembled WGS sequence"/>
</dbReference>
<evidence type="ECO:0000313" key="2">
    <source>
        <dbReference type="Proteomes" id="UP000193642"/>
    </source>
</evidence>
<protein>
    <submittedName>
        <fullName evidence="1">Uncharacterized protein</fullName>
    </submittedName>
</protein>
<name>A0A1Y2CIF0_9FUNG</name>
<keyword evidence="2" id="KW-1185">Reference proteome</keyword>
<accession>A0A1Y2CIF0</accession>
<dbReference type="EMBL" id="MCGO01000016">
    <property type="protein sequence ID" value="ORY46604.1"/>
    <property type="molecule type" value="Genomic_DNA"/>
</dbReference>
<organism evidence="1 2">
    <name type="scientific">Rhizoclosmatium globosum</name>
    <dbReference type="NCBI Taxonomy" id="329046"/>
    <lineage>
        <taxon>Eukaryota</taxon>
        <taxon>Fungi</taxon>
        <taxon>Fungi incertae sedis</taxon>
        <taxon>Chytridiomycota</taxon>
        <taxon>Chytridiomycota incertae sedis</taxon>
        <taxon>Chytridiomycetes</taxon>
        <taxon>Chytridiales</taxon>
        <taxon>Chytriomycetaceae</taxon>
        <taxon>Rhizoclosmatium</taxon>
    </lineage>
</organism>
<sequence>MSNLTNTVYEQILTFQAPWGSAFSLLEMEGWFNIQQMYDCVGVFAAGLDNLLKRNLSFTPEMLASRQLNRLMNRTLFADTGYRGMLGDPVGLQRMGIWLHRGISAALMD</sequence>
<reference evidence="1 2" key="1">
    <citation type="submission" date="2016-07" db="EMBL/GenBank/DDBJ databases">
        <title>Pervasive Adenine N6-methylation of Active Genes in Fungi.</title>
        <authorList>
            <consortium name="DOE Joint Genome Institute"/>
            <person name="Mondo S.J."/>
            <person name="Dannebaum R.O."/>
            <person name="Kuo R.C."/>
            <person name="Labutti K."/>
            <person name="Haridas S."/>
            <person name="Kuo A."/>
            <person name="Salamov A."/>
            <person name="Ahrendt S.R."/>
            <person name="Lipzen A."/>
            <person name="Sullivan W."/>
            <person name="Andreopoulos W.B."/>
            <person name="Clum A."/>
            <person name="Lindquist E."/>
            <person name="Daum C."/>
            <person name="Ramamoorthy G.K."/>
            <person name="Gryganskyi A."/>
            <person name="Culley D."/>
            <person name="Magnuson J.K."/>
            <person name="James T.Y."/>
            <person name="O'Malley M.A."/>
            <person name="Stajich J.E."/>
            <person name="Spatafora J.W."/>
            <person name="Visel A."/>
            <person name="Grigoriev I.V."/>
        </authorList>
    </citation>
    <scope>NUCLEOTIDE SEQUENCE [LARGE SCALE GENOMIC DNA]</scope>
    <source>
        <strain evidence="1 2">JEL800</strain>
    </source>
</reference>
<proteinExistence type="predicted"/>
<dbReference type="AlphaFoldDB" id="A0A1Y2CIF0"/>
<gene>
    <name evidence="1" type="ORF">BCR33DRAFT_131944</name>
</gene>
<evidence type="ECO:0000313" key="1">
    <source>
        <dbReference type="EMBL" id="ORY46604.1"/>
    </source>
</evidence>
<dbReference type="OrthoDB" id="2138572at2759"/>